<dbReference type="EMBL" id="JAEKLZ010000497">
    <property type="protein sequence ID" value="MBW8729167.1"/>
    <property type="molecule type" value="Genomic_DNA"/>
</dbReference>
<dbReference type="GO" id="GO:0005524">
    <property type="term" value="F:ATP binding"/>
    <property type="evidence" value="ECO:0007669"/>
    <property type="project" value="UniProtKB-KW"/>
</dbReference>
<dbReference type="Gene3D" id="2.40.50.100">
    <property type="match status" value="1"/>
</dbReference>
<dbReference type="PROSITE" id="PS00211">
    <property type="entry name" value="ABC_TRANSPORTER_1"/>
    <property type="match status" value="1"/>
</dbReference>
<comment type="caution">
    <text evidence="9">The sequence shown here is derived from an EMBL/GenBank/DDBJ whole genome shotgun (WGS) entry which is preliminary data.</text>
</comment>
<dbReference type="PANTHER" id="PTHR43875:SF15">
    <property type="entry name" value="TREHALOSE IMPORT ATP-BINDING PROTEIN SUGC"/>
    <property type="match status" value="1"/>
</dbReference>
<evidence type="ECO:0000256" key="2">
    <source>
        <dbReference type="ARBA" id="ARBA00022448"/>
    </source>
</evidence>
<evidence type="ECO:0000256" key="7">
    <source>
        <dbReference type="ARBA" id="ARBA00023136"/>
    </source>
</evidence>
<dbReference type="GO" id="GO:0015408">
    <property type="term" value="F:ABC-type ferric iron transporter activity"/>
    <property type="evidence" value="ECO:0007669"/>
    <property type="project" value="InterPro"/>
</dbReference>
<dbReference type="GO" id="GO:0016887">
    <property type="term" value="F:ATP hydrolysis activity"/>
    <property type="evidence" value="ECO:0007669"/>
    <property type="project" value="InterPro"/>
</dbReference>
<dbReference type="GO" id="GO:0055052">
    <property type="term" value="C:ATP-binding cassette (ABC) transporter complex, substrate-binding subunit-containing"/>
    <property type="evidence" value="ECO:0007669"/>
    <property type="project" value="TreeGrafter"/>
</dbReference>
<feature type="domain" description="ABC transporter" evidence="8">
    <location>
        <begin position="4"/>
        <end position="239"/>
    </location>
</feature>
<evidence type="ECO:0000256" key="4">
    <source>
        <dbReference type="ARBA" id="ARBA00022741"/>
    </source>
</evidence>
<accession>A0A952FR40</accession>
<evidence type="ECO:0000256" key="5">
    <source>
        <dbReference type="ARBA" id="ARBA00022840"/>
    </source>
</evidence>
<dbReference type="Gene3D" id="3.40.50.300">
    <property type="entry name" value="P-loop containing nucleotide triphosphate hydrolases"/>
    <property type="match status" value="1"/>
</dbReference>
<keyword evidence="2" id="KW-0813">Transport</keyword>
<dbReference type="Gene3D" id="2.40.50.140">
    <property type="entry name" value="Nucleic acid-binding proteins"/>
    <property type="match status" value="1"/>
</dbReference>
<comment type="similarity">
    <text evidence="1">Belongs to the ABC transporter superfamily.</text>
</comment>
<dbReference type="InterPro" id="IPR003593">
    <property type="entry name" value="AAA+_ATPase"/>
</dbReference>
<dbReference type="PANTHER" id="PTHR43875">
    <property type="entry name" value="MALTODEXTRIN IMPORT ATP-BINDING PROTEIN MSMX"/>
    <property type="match status" value="1"/>
</dbReference>
<dbReference type="Pfam" id="PF08402">
    <property type="entry name" value="TOBE_2"/>
    <property type="match status" value="1"/>
</dbReference>
<dbReference type="PROSITE" id="PS50893">
    <property type="entry name" value="ABC_TRANSPORTER_2"/>
    <property type="match status" value="1"/>
</dbReference>
<dbReference type="FunFam" id="3.40.50.300:FF:000042">
    <property type="entry name" value="Maltose/maltodextrin ABC transporter, ATP-binding protein"/>
    <property type="match status" value="1"/>
</dbReference>
<evidence type="ECO:0000256" key="3">
    <source>
        <dbReference type="ARBA" id="ARBA00022475"/>
    </source>
</evidence>
<name>A0A952FR40_9PROT</name>
<keyword evidence="4" id="KW-0547">Nucleotide-binding</keyword>
<keyword evidence="5 9" id="KW-0067">ATP-binding</keyword>
<evidence type="ECO:0000256" key="6">
    <source>
        <dbReference type="ARBA" id="ARBA00022967"/>
    </source>
</evidence>
<dbReference type="InterPro" id="IPR013611">
    <property type="entry name" value="Transp-assoc_OB_typ2"/>
</dbReference>
<dbReference type="InterPro" id="IPR017871">
    <property type="entry name" value="ABC_transporter-like_CS"/>
</dbReference>
<sequence>MATLTLDAVSKIYGPRLSHPIRAVDAVSLALRDGELVGLLGSSGCGKTSTLRMIAGFESVSEGTIRIGDRVINDLRPAERNVAMAFEGYALYPPLTVRDNIGFSLLRDRIPKSEVQQRVAHVAALLEIGDILDRYPQAISGGQQQRVSLARALVRRAQLSLLDEPMSQLEPQLRAVLRARIKDYLIEHRMTTVFVTHDQTEALALADRIAVMEGGQLQQFASPTELKKRPANLFVAGFIGEPPMNLFPARVVRENGGLAVEVQREDGEAAFRLPHSGPGLAEAGRVHLGIRGHEIRVGAARAGETALQGTVIANQWLGDQSHIALDVNGVRLTIVTDRALEAAADTRLALALPDSALHLFDSDSGLAIAHGGRPAVAAAA</sequence>
<dbReference type="AlphaFoldDB" id="A0A952FR40"/>
<dbReference type="InterPro" id="IPR015853">
    <property type="entry name" value="ABC_transpr_FbpC"/>
</dbReference>
<evidence type="ECO:0000259" key="8">
    <source>
        <dbReference type="PROSITE" id="PS50893"/>
    </source>
</evidence>
<dbReference type="SUPFAM" id="SSF50331">
    <property type="entry name" value="MOP-like"/>
    <property type="match status" value="1"/>
</dbReference>
<dbReference type="SMART" id="SM00382">
    <property type="entry name" value="AAA"/>
    <property type="match status" value="1"/>
</dbReference>
<keyword evidence="6" id="KW-1278">Translocase</keyword>
<dbReference type="SUPFAM" id="SSF52540">
    <property type="entry name" value="P-loop containing nucleoside triphosphate hydrolases"/>
    <property type="match status" value="1"/>
</dbReference>
<reference evidence="9" key="1">
    <citation type="submission" date="2020-06" db="EMBL/GenBank/DDBJ databases">
        <title>Stable isotope informed genome-resolved metagenomics uncovers potential trophic interactions in rhizosphere soil.</title>
        <authorList>
            <person name="Starr E.P."/>
            <person name="Shi S."/>
            <person name="Blazewicz S.J."/>
            <person name="Koch B.J."/>
            <person name="Probst A.J."/>
            <person name="Hungate B.A."/>
            <person name="Pett-Ridge J."/>
            <person name="Firestone M.K."/>
            <person name="Banfield J.F."/>
        </authorList>
    </citation>
    <scope>NUCLEOTIDE SEQUENCE</scope>
    <source>
        <strain evidence="9">YM_69_17</strain>
    </source>
</reference>
<protein>
    <submittedName>
        <fullName evidence="9">ABC transporter ATP-binding protein</fullName>
    </submittedName>
</protein>
<gene>
    <name evidence="9" type="ORF">JF625_28965</name>
</gene>
<dbReference type="Proteomes" id="UP000700706">
    <property type="component" value="Unassembled WGS sequence"/>
</dbReference>
<dbReference type="InterPro" id="IPR012340">
    <property type="entry name" value="NA-bd_OB-fold"/>
</dbReference>
<proteinExistence type="inferred from homology"/>
<evidence type="ECO:0000313" key="9">
    <source>
        <dbReference type="EMBL" id="MBW8729167.1"/>
    </source>
</evidence>
<dbReference type="InterPro" id="IPR047641">
    <property type="entry name" value="ABC_transpr_MalK/UgpC-like"/>
</dbReference>
<dbReference type="InterPro" id="IPR003439">
    <property type="entry name" value="ABC_transporter-like_ATP-bd"/>
</dbReference>
<evidence type="ECO:0000313" key="10">
    <source>
        <dbReference type="Proteomes" id="UP000700706"/>
    </source>
</evidence>
<dbReference type="InterPro" id="IPR027417">
    <property type="entry name" value="P-loop_NTPase"/>
</dbReference>
<dbReference type="Pfam" id="PF00005">
    <property type="entry name" value="ABC_tran"/>
    <property type="match status" value="1"/>
</dbReference>
<keyword evidence="7" id="KW-0472">Membrane</keyword>
<dbReference type="CDD" id="cd03259">
    <property type="entry name" value="ABC_Carb_Solutes_like"/>
    <property type="match status" value="1"/>
</dbReference>
<evidence type="ECO:0000256" key="1">
    <source>
        <dbReference type="ARBA" id="ARBA00005417"/>
    </source>
</evidence>
<organism evidence="9 10">
    <name type="scientific">Inquilinus limosus</name>
    <dbReference type="NCBI Taxonomy" id="171674"/>
    <lineage>
        <taxon>Bacteria</taxon>
        <taxon>Pseudomonadati</taxon>
        <taxon>Pseudomonadota</taxon>
        <taxon>Alphaproteobacteria</taxon>
        <taxon>Rhodospirillales</taxon>
        <taxon>Rhodospirillaceae</taxon>
        <taxon>Inquilinus</taxon>
    </lineage>
</organism>
<dbReference type="InterPro" id="IPR008995">
    <property type="entry name" value="Mo/tungstate-bd_C_term_dom"/>
</dbReference>
<keyword evidence="3" id="KW-1003">Cell membrane</keyword>